<proteinExistence type="predicted"/>
<keyword evidence="4" id="KW-1185">Reference proteome</keyword>
<protein>
    <recommendedName>
        <fullName evidence="2">Nuclear pore complex NUP2/50/61 domain-containing protein</fullName>
    </recommendedName>
</protein>
<dbReference type="SUPFAM" id="SSF50729">
    <property type="entry name" value="PH domain-like"/>
    <property type="match status" value="1"/>
</dbReference>
<dbReference type="AlphaFoldDB" id="A0A833WDZ5"/>
<accession>A0A833WDZ5</accession>
<feature type="region of interest" description="Disordered" evidence="1">
    <location>
        <begin position="50"/>
        <end position="71"/>
    </location>
</feature>
<feature type="compositionally biased region" description="Basic and acidic residues" evidence="1">
    <location>
        <begin position="1"/>
        <end position="16"/>
    </location>
</feature>
<evidence type="ECO:0000313" key="3">
    <source>
        <dbReference type="EMBL" id="KAF4030170.1"/>
    </source>
</evidence>
<dbReference type="InterPro" id="IPR015007">
    <property type="entry name" value="NUP2/50/61"/>
</dbReference>
<feature type="region of interest" description="Disordered" evidence="1">
    <location>
        <begin position="1"/>
        <end position="20"/>
    </location>
</feature>
<dbReference type="Pfam" id="PF08911">
    <property type="entry name" value="NUP50"/>
    <property type="match status" value="1"/>
</dbReference>
<comment type="caution">
    <text evidence="3">The sequence shown here is derived from an EMBL/GenBank/DDBJ whole genome shotgun (WGS) entry which is preliminary data.</text>
</comment>
<evidence type="ECO:0000313" key="4">
    <source>
        <dbReference type="Proteomes" id="UP000602510"/>
    </source>
</evidence>
<feature type="compositionally biased region" description="Low complexity" evidence="1">
    <location>
        <begin position="170"/>
        <end position="190"/>
    </location>
</feature>
<feature type="domain" description="Nuclear pore complex NUP2/50/61" evidence="2">
    <location>
        <begin position="8"/>
        <end position="79"/>
    </location>
</feature>
<reference evidence="3" key="1">
    <citation type="submission" date="2020-04" db="EMBL/GenBank/DDBJ databases">
        <title>Hybrid Assembly of Korean Phytophthora infestans isolates.</title>
        <authorList>
            <person name="Prokchorchik M."/>
            <person name="Lee Y."/>
            <person name="Seo J."/>
            <person name="Cho J.-H."/>
            <person name="Park Y.-E."/>
            <person name="Jang D.-C."/>
            <person name="Im J.-S."/>
            <person name="Choi J.-G."/>
            <person name="Park H.-J."/>
            <person name="Lee G.-B."/>
            <person name="Lee Y.-G."/>
            <person name="Hong S.-Y."/>
            <person name="Cho K."/>
            <person name="Sohn K.H."/>
        </authorList>
    </citation>
    <scope>NUCLEOTIDE SEQUENCE</scope>
    <source>
        <strain evidence="3">KR_1_A1</strain>
    </source>
</reference>
<organism evidence="3 4">
    <name type="scientific">Phytophthora infestans</name>
    <name type="common">Potato late blight agent</name>
    <name type="synonym">Botrytis infestans</name>
    <dbReference type="NCBI Taxonomy" id="4787"/>
    <lineage>
        <taxon>Eukaryota</taxon>
        <taxon>Sar</taxon>
        <taxon>Stramenopiles</taxon>
        <taxon>Oomycota</taxon>
        <taxon>Peronosporomycetes</taxon>
        <taxon>Peronosporales</taxon>
        <taxon>Peronosporaceae</taxon>
        <taxon>Phytophthora</taxon>
    </lineage>
</organism>
<dbReference type="Proteomes" id="UP000602510">
    <property type="component" value="Unassembled WGS sequence"/>
</dbReference>
<feature type="compositionally biased region" description="Low complexity" evidence="1">
    <location>
        <begin position="227"/>
        <end position="238"/>
    </location>
</feature>
<feature type="region of interest" description="Disordered" evidence="1">
    <location>
        <begin position="221"/>
        <end position="299"/>
    </location>
</feature>
<sequence>MAKRRNENGQMRREEYEAADDDVSADSFEIGFQRASDESIRKRKIVKARVGSRPPVAKPKTAATEDDAVKSNPFGGFQGLTAAKPAAPSNPFAGFSGLTGSYQQAIEGLNKEFLAFVNGQAQKNPSASWVAAVQDYLKHAGEIATKHASTKPVAINEAKHTAPAPFSFGAKPAPAPVAASSSAPAPSSSSFSFNGSATKKTDESAKSAASSGFSFVAAAKKNEETAKTSTSGFSFGGSAKKDDEQTKSPAKPASGGFSFGGGGSSLFSSKSSDSEEKPTPAFSFGGLPKPAASATSSAPATGGFSFGNLTAPKSTTPAPTGGFSVGALTPAASTSAAAGDEDEENVGREEATVIIKADSPDDDCTFEAAKAKIFETKSARILVRNEIGKIVLNSALYKGMPVRPHEAKGKKTGVTLALQVEGGEMTQFLLKVNAARVDELIKALETAAESS</sequence>
<feature type="region of interest" description="Disordered" evidence="1">
    <location>
        <begin position="163"/>
        <end position="204"/>
    </location>
</feature>
<evidence type="ECO:0000259" key="2">
    <source>
        <dbReference type="Pfam" id="PF08911"/>
    </source>
</evidence>
<dbReference type="EMBL" id="WSZM01000706">
    <property type="protein sequence ID" value="KAF4030170.1"/>
    <property type="molecule type" value="Genomic_DNA"/>
</dbReference>
<name>A0A833WDZ5_PHYIN</name>
<dbReference type="Gene3D" id="2.30.29.30">
    <property type="entry name" value="Pleckstrin-homology domain (PH domain)/Phosphotyrosine-binding domain (PTB)"/>
    <property type="match status" value="1"/>
</dbReference>
<feature type="compositionally biased region" description="Low complexity" evidence="1">
    <location>
        <begin position="290"/>
        <end position="299"/>
    </location>
</feature>
<dbReference type="InterPro" id="IPR011993">
    <property type="entry name" value="PH-like_dom_sf"/>
</dbReference>
<gene>
    <name evidence="3" type="ORF">GN244_ATG18040</name>
</gene>
<evidence type="ECO:0000256" key="1">
    <source>
        <dbReference type="SAM" id="MobiDB-lite"/>
    </source>
</evidence>
<dbReference type="GO" id="GO:0005643">
    <property type="term" value="C:nuclear pore"/>
    <property type="evidence" value="ECO:0007669"/>
    <property type="project" value="InterPro"/>
</dbReference>